<accession>A0A1T4NWJ4</accession>
<evidence type="ECO:0000313" key="2">
    <source>
        <dbReference type="Proteomes" id="UP000190367"/>
    </source>
</evidence>
<keyword evidence="2" id="KW-1185">Reference proteome</keyword>
<dbReference type="AlphaFoldDB" id="A0A1T4NWJ4"/>
<protein>
    <submittedName>
        <fullName evidence="1">Uncharacterized protein</fullName>
    </submittedName>
</protein>
<organism evidence="1 2">
    <name type="scientific">Chitinophaga eiseniae</name>
    <dbReference type="NCBI Taxonomy" id="634771"/>
    <lineage>
        <taxon>Bacteria</taxon>
        <taxon>Pseudomonadati</taxon>
        <taxon>Bacteroidota</taxon>
        <taxon>Chitinophagia</taxon>
        <taxon>Chitinophagales</taxon>
        <taxon>Chitinophagaceae</taxon>
        <taxon>Chitinophaga</taxon>
    </lineage>
</organism>
<evidence type="ECO:0000313" key="1">
    <source>
        <dbReference type="EMBL" id="SJZ83416.1"/>
    </source>
</evidence>
<dbReference type="EMBL" id="FUWZ01000001">
    <property type="protein sequence ID" value="SJZ83416.1"/>
    <property type="molecule type" value="Genomic_DNA"/>
</dbReference>
<gene>
    <name evidence="1" type="ORF">SAMN04488128_1011781</name>
</gene>
<sequence length="30" mass="3636">MNRFCFILLFLDKGFVYEKEFAAYGILCHF</sequence>
<dbReference type="Proteomes" id="UP000190367">
    <property type="component" value="Unassembled WGS sequence"/>
</dbReference>
<dbReference type="STRING" id="634771.SAMN04488128_1011781"/>
<proteinExistence type="predicted"/>
<name>A0A1T4NWJ4_9BACT</name>
<reference evidence="2" key="1">
    <citation type="submission" date="2017-02" db="EMBL/GenBank/DDBJ databases">
        <authorList>
            <person name="Varghese N."/>
            <person name="Submissions S."/>
        </authorList>
    </citation>
    <scope>NUCLEOTIDE SEQUENCE [LARGE SCALE GENOMIC DNA]</scope>
    <source>
        <strain evidence="2">DSM 22224</strain>
    </source>
</reference>